<protein>
    <submittedName>
        <fullName evidence="2">Uncharacterized protein</fullName>
    </submittedName>
</protein>
<organism evidence="2 3">
    <name type="scientific">Vitis rotundifolia</name>
    <name type="common">Muscadine grape</name>
    <dbReference type="NCBI Taxonomy" id="103349"/>
    <lineage>
        <taxon>Eukaryota</taxon>
        <taxon>Viridiplantae</taxon>
        <taxon>Streptophyta</taxon>
        <taxon>Embryophyta</taxon>
        <taxon>Tracheophyta</taxon>
        <taxon>Spermatophyta</taxon>
        <taxon>Magnoliopsida</taxon>
        <taxon>eudicotyledons</taxon>
        <taxon>Gunneridae</taxon>
        <taxon>Pentapetalae</taxon>
        <taxon>rosids</taxon>
        <taxon>Vitales</taxon>
        <taxon>Vitaceae</taxon>
        <taxon>Viteae</taxon>
        <taxon>Vitis</taxon>
    </lineage>
</organism>
<reference evidence="2 3" key="1">
    <citation type="journal article" date="2023" name="BMC Biotechnol.">
        <title>Vitis rotundifolia cv Carlos genome sequencing.</title>
        <authorList>
            <person name="Huff M."/>
            <person name="Hulse-Kemp A."/>
            <person name="Scheffler B."/>
            <person name="Youngblood R."/>
            <person name="Simpson S."/>
            <person name="Babiker E."/>
            <person name="Staton M."/>
        </authorList>
    </citation>
    <scope>NUCLEOTIDE SEQUENCE [LARGE SCALE GENOMIC DNA]</scope>
    <source>
        <tissue evidence="2">Leaf</tissue>
    </source>
</reference>
<dbReference type="InterPro" id="IPR023614">
    <property type="entry name" value="Porin_dom_sf"/>
</dbReference>
<dbReference type="AlphaFoldDB" id="A0AA38YHF6"/>
<accession>A0AA38YHF6</accession>
<dbReference type="Pfam" id="PF01459">
    <property type="entry name" value="Porin_3"/>
    <property type="match status" value="1"/>
</dbReference>
<evidence type="ECO:0000313" key="3">
    <source>
        <dbReference type="Proteomes" id="UP001168098"/>
    </source>
</evidence>
<dbReference type="InterPro" id="IPR001925">
    <property type="entry name" value="Porin_Euk"/>
</dbReference>
<keyword evidence="3" id="KW-1185">Reference proteome</keyword>
<evidence type="ECO:0000313" key="2">
    <source>
        <dbReference type="EMBL" id="KAJ9670512.1"/>
    </source>
</evidence>
<evidence type="ECO:0000256" key="1">
    <source>
        <dbReference type="ARBA" id="ARBA00009624"/>
    </source>
</evidence>
<comment type="caution">
    <text evidence="2">The sequence shown here is derived from an EMBL/GenBank/DDBJ whole genome shotgun (WGS) entry which is preliminary data.</text>
</comment>
<gene>
    <name evidence="2" type="ORF">PVL29_026815</name>
</gene>
<dbReference type="Gene3D" id="2.40.160.10">
    <property type="entry name" value="Porin"/>
    <property type="match status" value="1"/>
</dbReference>
<dbReference type="PANTHER" id="PTHR11743">
    <property type="entry name" value="VOLTAGE-DEPENDENT ANION-SELECTIVE CHANNEL"/>
    <property type="match status" value="1"/>
</dbReference>
<dbReference type="EMBL" id="JARBHA010000020">
    <property type="protein sequence ID" value="KAJ9670512.1"/>
    <property type="molecule type" value="Genomic_DNA"/>
</dbReference>
<comment type="similarity">
    <text evidence="1">Belongs to the eukaryotic mitochondrial porin (TC 1.B.8.1) family.</text>
</comment>
<sequence>MSKGPGPFTDVGKKAKDLLTRDYISDQKFTFSTYSNAGVSIVSTAVRKEGLSTEITPSTKAIASSKFPDYDSGKLEVLYFHDHETLITSVALNQSQQLISVESSHGDPFTEEQNELVESAAEALRSDSCPLHID</sequence>
<dbReference type="GO" id="GO:0005741">
    <property type="term" value="C:mitochondrial outer membrane"/>
    <property type="evidence" value="ECO:0007669"/>
    <property type="project" value="InterPro"/>
</dbReference>
<dbReference type="InterPro" id="IPR027246">
    <property type="entry name" value="Porin_Euk/Tom40"/>
</dbReference>
<dbReference type="GO" id="GO:0008308">
    <property type="term" value="F:voltage-gated monoatomic anion channel activity"/>
    <property type="evidence" value="ECO:0007669"/>
    <property type="project" value="InterPro"/>
</dbReference>
<dbReference type="Proteomes" id="UP001168098">
    <property type="component" value="Unassembled WGS sequence"/>
</dbReference>
<proteinExistence type="inferred from homology"/>
<dbReference type="PANTHER" id="PTHR11743:SF23">
    <property type="entry name" value="MITOCHONDRIAL OUTER MEMBRANE PROTEIN PORIN 5-RELATED"/>
    <property type="match status" value="1"/>
</dbReference>
<name>A0AA38YHF6_VITRO</name>